<reference evidence="3" key="1">
    <citation type="journal article" date="2015" name="Chem. Biol.">
        <title>Structure, bioactivity, and resistance mechanism of streptomonomicin, an unusual lasso Peptide from an understudied halophilic actinomycete.</title>
        <authorList>
            <person name="Metelev M."/>
            <person name="Tietz J.I."/>
            <person name="Melby J.O."/>
            <person name="Blair P.M."/>
            <person name="Zhu L."/>
            <person name="Livnat I."/>
            <person name="Severinov K."/>
            <person name="Mitchell D.A."/>
        </authorList>
    </citation>
    <scope>NUCLEOTIDE SEQUENCE [LARGE SCALE GENOMIC DNA]</scope>
    <source>
        <strain evidence="3">YIM 90003</strain>
    </source>
</reference>
<evidence type="ECO:0000256" key="1">
    <source>
        <dbReference type="SAM" id="MobiDB-lite"/>
    </source>
</evidence>
<evidence type="ECO:0000313" key="3">
    <source>
        <dbReference type="Proteomes" id="UP000031675"/>
    </source>
</evidence>
<proteinExistence type="predicted"/>
<dbReference type="EMBL" id="JROO01000009">
    <property type="protein sequence ID" value="KIH99693.1"/>
    <property type="molecule type" value="Genomic_DNA"/>
</dbReference>
<name>A0A0C2G8J1_9ACTN</name>
<dbReference type="AlphaFoldDB" id="A0A0C2G8J1"/>
<sequence>MRNQNEIDQGVRAGRSASESGTYRSKRRREDVAQVVSELLLIALRRVIGGGEASRALDRHRDGR</sequence>
<comment type="caution">
    <text evidence="2">The sequence shown here is derived from an EMBL/GenBank/DDBJ whole genome shotgun (WGS) entry which is preliminary data.</text>
</comment>
<evidence type="ECO:0000313" key="2">
    <source>
        <dbReference type="EMBL" id="KIH99693.1"/>
    </source>
</evidence>
<protein>
    <submittedName>
        <fullName evidence="2">Uncharacterized protein</fullName>
    </submittedName>
</protein>
<keyword evidence="3" id="KW-1185">Reference proteome</keyword>
<dbReference type="Proteomes" id="UP000031675">
    <property type="component" value="Unassembled WGS sequence"/>
</dbReference>
<accession>A0A0C2G8J1</accession>
<organism evidence="2 3">
    <name type="scientific">Streptomonospora alba</name>
    <dbReference type="NCBI Taxonomy" id="183763"/>
    <lineage>
        <taxon>Bacteria</taxon>
        <taxon>Bacillati</taxon>
        <taxon>Actinomycetota</taxon>
        <taxon>Actinomycetes</taxon>
        <taxon>Streptosporangiales</taxon>
        <taxon>Nocardiopsidaceae</taxon>
        <taxon>Streptomonospora</taxon>
    </lineage>
</organism>
<feature type="region of interest" description="Disordered" evidence="1">
    <location>
        <begin position="1"/>
        <end position="31"/>
    </location>
</feature>
<gene>
    <name evidence="2" type="ORF">LP52_05465</name>
</gene>